<dbReference type="Proteomes" id="UP001649230">
    <property type="component" value="Chromosome"/>
</dbReference>
<proteinExistence type="predicted"/>
<evidence type="ECO:0000313" key="2">
    <source>
        <dbReference type="Proteomes" id="UP001649230"/>
    </source>
</evidence>
<evidence type="ECO:0000313" key="1">
    <source>
        <dbReference type="EMBL" id="UJF31243.1"/>
    </source>
</evidence>
<sequence>MMKIKFLFIIVLAIYLPGLAFAESKYHKLDSRTLTKIKKQVTFKMLLPQEQSLPRGWTVEVKNPFPLDINKPIRKIRLHYFDKNEHYLFGLEQYSVKGRKVIREDTNGQNSRRSYLDDFGPSTNGIKVFVNNCEGRFVHWALTNGEKGGFLWWIQDDTYIEMESLTISETEMLRIANLLK</sequence>
<keyword evidence="2" id="KW-1185">Reference proteome</keyword>
<name>A0ABY3SCU5_9BACL</name>
<gene>
    <name evidence="1" type="ORF">L0M14_15305</name>
</gene>
<protein>
    <submittedName>
        <fullName evidence="1">DUF4367 domain-containing protein</fullName>
    </submittedName>
</protein>
<dbReference type="RefSeq" id="WP_235117591.1">
    <property type="nucleotide sequence ID" value="NZ_CP090978.1"/>
</dbReference>
<reference evidence="1 2" key="1">
    <citation type="journal article" date="2024" name="Int. J. Syst. Evol. Microbiol.">
        <title>Paenibacillus hexagrammi sp. nov., a novel bacterium isolated from the gut content of Hexagrammos agrammus.</title>
        <authorList>
            <person name="Jung H.K."/>
            <person name="Kim D.G."/>
            <person name="Zin H."/>
            <person name="Park J."/>
            <person name="Jung H."/>
            <person name="Kim Y.O."/>
            <person name="Kong H.J."/>
            <person name="Kim J.W."/>
            <person name="Kim Y.S."/>
        </authorList>
    </citation>
    <scope>NUCLEOTIDE SEQUENCE [LARGE SCALE GENOMIC DNA]</scope>
    <source>
        <strain evidence="1 2">YPD9-1</strain>
    </source>
</reference>
<dbReference type="EMBL" id="CP090978">
    <property type="protein sequence ID" value="UJF31243.1"/>
    <property type="molecule type" value="Genomic_DNA"/>
</dbReference>
<accession>A0ABY3SCU5</accession>
<organism evidence="1 2">
    <name type="scientific">Paenibacillus hexagrammi</name>
    <dbReference type="NCBI Taxonomy" id="2908839"/>
    <lineage>
        <taxon>Bacteria</taxon>
        <taxon>Bacillati</taxon>
        <taxon>Bacillota</taxon>
        <taxon>Bacilli</taxon>
        <taxon>Bacillales</taxon>
        <taxon>Paenibacillaceae</taxon>
        <taxon>Paenibacillus</taxon>
    </lineage>
</organism>